<dbReference type="WBParaSite" id="JU765_v2.g12781.t1">
    <property type="protein sequence ID" value="JU765_v2.g12781.t1"/>
    <property type="gene ID" value="JU765_v2.g12781"/>
</dbReference>
<sequence>MRPWAIHWDTQLYKALEVQFQWGLESISSQIPTINTQLIFKDQKLQFRPPLEELKSKYYLELKKFMSIPQKFRGIQNVDKDNNFFGQIVVENADRFEPIYEQSKVLFEKVQKTSEQFESWIVLGQVNVEDVIEENFKVAKDWEDQLKNLKAKAREAERLPVEIRIDCVLVSTQNVKSAIDDLIHRNDCEQFGLEIPEFSILDEMEKDLQEYENNYLLYEKFNTELEKLGSEEWILFRSKTYLFDEFLQYWQDHLKSVPATPVTVRLQKDMEQMREFSACLKYCRGEMLSGDHWLELFRLLKLPKGTTLEKLTFTDLIGVQTAVIENVEQLKNLNSRAQGEVTIREAIQELEVWAAQAEFNLTEYKHSNGTTIKIIKEWKEAMNQVKDNQALLQS</sequence>
<proteinExistence type="predicted"/>
<evidence type="ECO:0000313" key="1">
    <source>
        <dbReference type="Proteomes" id="UP000887576"/>
    </source>
</evidence>
<name>A0AC34Q440_9BILA</name>
<dbReference type="Proteomes" id="UP000887576">
    <property type="component" value="Unplaced"/>
</dbReference>
<accession>A0AC34Q440</accession>
<reference evidence="2" key="1">
    <citation type="submission" date="2022-11" db="UniProtKB">
        <authorList>
            <consortium name="WormBaseParasite"/>
        </authorList>
    </citation>
    <scope>IDENTIFICATION</scope>
</reference>
<organism evidence="1 2">
    <name type="scientific">Panagrolaimus sp. JU765</name>
    <dbReference type="NCBI Taxonomy" id="591449"/>
    <lineage>
        <taxon>Eukaryota</taxon>
        <taxon>Metazoa</taxon>
        <taxon>Ecdysozoa</taxon>
        <taxon>Nematoda</taxon>
        <taxon>Chromadorea</taxon>
        <taxon>Rhabditida</taxon>
        <taxon>Tylenchina</taxon>
        <taxon>Panagrolaimomorpha</taxon>
        <taxon>Panagrolaimoidea</taxon>
        <taxon>Panagrolaimidae</taxon>
        <taxon>Panagrolaimus</taxon>
    </lineage>
</organism>
<protein>
    <submittedName>
        <fullName evidence="2">Dynein heavy chain linker domain-containing protein</fullName>
    </submittedName>
</protein>
<evidence type="ECO:0000313" key="2">
    <source>
        <dbReference type="WBParaSite" id="JU765_v2.g12781.t1"/>
    </source>
</evidence>